<dbReference type="PROSITE" id="PS50893">
    <property type="entry name" value="ABC_TRANSPORTER_2"/>
    <property type="match status" value="1"/>
</dbReference>
<dbReference type="GO" id="GO:0016887">
    <property type="term" value="F:ATP hydrolysis activity"/>
    <property type="evidence" value="ECO:0007669"/>
    <property type="project" value="InterPro"/>
</dbReference>
<gene>
    <name evidence="12" type="ORF">AUP44_01475</name>
</gene>
<dbReference type="PANTHER" id="PTHR42771:SF2">
    <property type="entry name" value="IRON(3+)-HYDROXAMATE IMPORT ATP-BINDING PROTEIN FHUC"/>
    <property type="match status" value="1"/>
</dbReference>
<dbReference type="InterPro" id="IPR027417">
    <property type="entry name" value="P-loop_NTPase"/>
</dbReference>
<comment type="similarity">
    <text evidence="2">Belongs to the ABC transporter superfamily.</text>
</comment>
<dbReference type="OrthoDB" id="9810077at2"/>
<dbReference type="PANTHER" id="PTHR42771">
    <property type="entry name" value="IRON(3+)-HYDROXAMATE IMPORT ATP-BINDING PROTEIN FHUC"/>
    <property type="match status" value="1"/>
</dbReference>
<evidence type="ECO:0000259" key="11">
    <source>
        <dbReference type="PROSITE" id="PS50893"/>
    </source>
</evidence>
<dbReference type="EMBL" id="LPZR01000201">
    <property type="protein sequence ID" value="KYO50339.1"/>
    <property type="molecule type" value="Genomic_DNA"/>
</dbReference>
<evidence type="ECO:0000256" key="2">
    <source>
        <dbReference type="ARBA" id="ARBA00005417"/>
    </source>
</evidence>
<protein>
    <submittedName>
        <fullName evidence="12">Iron ABC transporter substrate-binding protein</fullName>
    </submittedName>
</protein>
<evidence type="ECO:0000256" key="8">
    <source>
        <dbReference type="ARBA" id="ARBA00023004"/>
    </source>
</evidence>
<proteinExistence type="inferred from homology"/>
<keyword evidence="6" id="KW-0547">Nucleotide-binding</keyword>
<dbReference type="Pfam" id="PF00005">
    <property type="entry name" value="ABC_tran"/>
    <property type="match status" value="1"/>
</dbReference>
<dbReference type="Gene3D" id="3.40.50.300">
    <property type="entry name" value="P-loop containing nucleotide triphosphate hydrolases"/>
    <property type="match status" value="1"/>
</dbReference>
<sequence length="265" mass="27841">MTDQPPGPPALYDLDGVTIAVDGRPIIDGLSFSLAAGKVYALVGPNGSGKSTLIRALAGQQRPAAGEIRLQGRPVGAHDARGFARLVAYMPQFTPAAEGMTVAELVALGRFAWHGALGRFSAADGDKVAAAMRVTGVAGFRDRMVDALSGGERQRVWLAMMLAQDTAALLLDEPTSALDIAHQAGMLGLIRDQARARGQTVVMVLHDVNMAARFADEILALAAGRILARGRPDEILTPDVLGRIYGLPMGIFPHPDTGAAVAYVR</sequence>
<dbReference type="GO" id="GO:0005524">
    <property type="term" value="F:ATP binding"/>
    <property type="evidence" value="ECO:0007669"/>
    <property type="project" value="UniProtKB-KW"/>
</dbReference>
<dbReference type="Proteomes" id="UP000075787">
    <property type="component" value="Unassembled WGS sequence"/>
</dbReference>
<keyword evidence="9" id="KW-0406">Ion transport</keyword>
<evidence type="ECO:0000256" key="1">
    <source>
        <dbReference type="ARBA" id="ARBA00004202"/>
    </source>
</evidence>
<dbReference type="InterPro" id="IPR003593">
    <property type="entry name" value="AAA+_ATPase"/>
</dbReference>
<dbReference type="PROSITE" id="PS00211">
    <property type="entry name" value="ABC_TRANSPORTER_1"/>
    <property type="match status" value="1"/>
</dbReference>
<keyword evidence="8" id="KW-0408">Iron</keyword>
<evidence type="ECO:0000256" key="5">
    <source>
        <dbReference type="ARBA" id="ARBA00022496"/>
    </source>
</evidence>
<dbReference type="InterPro" id="IPR003439">
    <property type="entry name" value="ABC_transporter-like_ATP-bd"/>
</dbReference>
<evidence type="ECO:0000256" key="3">
    <source>
        <dbReference type="ARBA" id="ARBA00022448"/>
    </source>
</evidence>
<keyword evidence="7" id="KW-0067">ATP-binding</keyword>
<dbReference type="SMART" id="SM00382">
    <property type="entry name" value="AAA"/>
    <property type="match status" value="1"/>
</dbReference>
<evidence type="ECO:0000256" key="7">
    <source>
        <dbReference type="ARBA" id="ARBA00022840"/>
    </source>
</evidence>
<dbReference type="GO" id="GO:0006826">
    <property type="term" value="P:iron ion transport"/>
    <property type="evidence" value="ECO:0007669"/>
    <property type="project" value="UniProtKB-KW"/>
</dbReference>
<dbReference type="GO" id="GO:0005886">
    <property type="term" value="C:plasma membrane"/>
    <property type="evidence" value="ECO:0007669"/>
    <property type="project" value="UniProtKB-SubCell"/>
</dbReference>
<keyword evidence="4" id="KW-1003">Cell membrane</keyword>
<keyword evidence="10" id="KW-0472">Membrane</keyword>
<evidence type="ECO:0000256" key="6">
    <source>
        <dbReference type="ARBA" id="ARBA00022741"/>
    </source>
</evidence>
<dbReference type="CDD" id="cd03214">
    <property type="entry name" value="ABC_Iron-Siderophores_B12_Hemin"/>
    <property type="match status" value="1"/>
</dbReference>
<reference evidence="12 13" key="1">
    <citation type="submission" date="2015-12" db="EMBL/GenBank/DDBJ databases">
        <title>Genome sequence of Tistrella mobilis MCCC 1A02139.</title>
        <authorList>
            <person name="Lu L."/>
            <person name="Lai Q."/>
            <person name="Shao Z."/>
            <person name="Qian P."/>
        </authorList>
    </citation>
    <scope>NUCLEOTIDE SEQUENCE [LARGE SCALE GENOMIC DNA]</scope>
    <source>
        <strain evidence="12 13">MCCC 1A02139</strain>
    </source>
</reference>
<dbReference type="RefSeq" id="WP_062768355.1">
    <property type="nucleotide sequence ID" value="NZ_CP121042.1"/>
</dbReference>
<comment type="subcellular location">
    <subcellularLocation>
        <location evidence="1">Cell membrane</location>
        <topology evidence="1">Peripheral membrane protein</topology>
    </subcellularLocation>
</comment>
<evidence type="ECO:0000256" key="9">
    <source>
        <dbReference type="ARBA" id="ARBA00023065"/>
    </source>
</evidence>
<evidence type="ECO:0000256" key="10">
    <source>
        <dbReference type="ARBA" id="ARBA00023136"/>
    </source>
</evidence>
<feature type="domain" description="ABC transporter" evidence="11">
    <location>
        <begin position="12"/>
        <end position="248"/>
    </location>
</feature>
<evidence type="ECO:0000313" key="12">
    <source>
        <dbReference type="EMBL" id="KYO50339.1"/>
    </source>
</evidence>
<dbReference type="InterPro" id="IPR017871">
    <property type="entry name" value="ABC_transporter-like_CS"/>
</dbReference>
<dbReference type="FunFam" id="3.40.50.300:FF:000134">
    <property type="entry name" value="Iron-enterobactin ABC transporter ATP-binding protein"/>
    <property type="match status" value="1"/>
</dbReference>
<organism evidence="12 13">
    <name type="scientific">Tistrella mobilis</name>
    <dbReference type="NCBI Taxonomy" id="171437"/>
    <lineage>
        <taxon>Bacteria</taxon>
        <taxon>Pseudomonadati</taxon>
        <taxon>Pseudomonadota</taxon>
        <taxon>Alphaproteobacteria</taxon>
        <taxon>Geminicoccales</taxon>
        <taxon>Geminicoccaceae</taxon>
        <taxon>Tistrella</taxon>
    </lineage>
</organism>
<keyword evidence="3" id="KW-0813">Transport</keyword>
<dbReference type="InterPro" id="IPR051535">
    <property type="entry name" value="Siderophore_ABC-ATPase"/>
</dbReference>
<dbReference type="SUPFAM" id="SSF52540">
    <property type="entry name" value="P-loop containing nucleoside triphosphate hydrolases"/>
    <property type="match status" value="1"/>
</dbReference>
<dbReference type="GeneID" id="97238859"/>
<accession>A0A161QZN5</accession>
<name>A0A161QZN5_9PROT</name>
<dbReference type="AlphaFoldDB" id="A0A161QZN5"/>
<evidence type="ECO:0000313" key="13">
    <source>
        <dbReference type="Proteomes" id="UP000075787"/>
    </source>
</evidence>
<evidence type="ECO:0000256" key="4">
    <source>
        <dbReference type="ARBA" id="ARBA00022475"/>
    </source>
</evidence>
<comment type="caution">
    <text evidence="12">The sequence shown here is derived from an EMBL/GenBank/DDBJ whole genome shotgun (WGS) entry which is preliminary data.</text>
</comment>
<keyword evidence="5" id="KW-0410">Iron transport</keyword>